<organism evidence="10 11">
    <name type="scientific">Equus caballus</name>
    <name type="common">Horse</name>
    <dbReference type="NCBI Taxonomy" id="9796"/>
    <lineage>
        <taxon>Eukaryota</taxon>
        <taxon>Metazoa</taxon>
        <taxon>Chordata</taxon>
        <taxon>Craniata</taxon>
        <taxon>Vertebrata</taxon>
        <taxon>Euteleostomi</taxon>
        <taxon>Mammalia</taxon>
        <taxon>Eutheria</taxon>
        <taxon>Laurasiatheria</taxon>
        <taxon>Perissodactyla</taxon>
        <taxon>Equidae</taxon>
        <taxon>Equus</taxon>
    </lineage>
</organism>
<dbReference type="GO" id="GO:0006888">
    <property type="term" value="P:endoplasmic reticulum to Golgi vesicle-mediated transport"/>
    <property type="evidence" value="ECO:0000318"/>
    <property type="project" value="GO_Central"/>
</dbReference>
<feature type="transmembrane region" description="Helical" evidence="8">
    <location>
        <begin position="310"/>
        <end position="329"/>
    </location>
</feature>
<proteinExistence type="inferred from homology"/>
<dbReference type="GO" id="GO:0005783">
    <property type="term" value="C:endoplasmic reticulum"/>
    <property type="evidence" value="ECO:0000318"/>
    <property type="project" value="GO_Central"/>
</dbReference>
<dbReference type="AlphaFoldDB" id="F6YWV8"/>
<dbReference type="SMART" id="SM01190">
    <property type="entry name" value="EMP24_GP25L"/>
    <property type="match status" value="1"/>
</dbReference>
<dbReference type="Bgee" id="ENSECAG00000016918">
    <property type="expression patterns" value="Expressed in testis and 23 other cell types or tissues"/>
</dbReference>
<dbReference type="FunCoup" id="F6YWV8">
    <property type="interactions" value="2271"/>
</dbReference>
<dbReference type="Pfam" id="PF01105">
    <property type="entry name" value="EMP24_GP25L"/>
    <property type="match status" value="1"/>
</dbReference>
<dbReference type="PROSITE" id="PS50866">
    <property type="entry name" value="GOLD"/>
    <property type="match status" value="1"/>
</dbReference>
<evidence type="ECO:0000256" key="4">
    <source>
        <dbReference type="ARBA" id="ARBA00022729"/>
    </source>
</evidence>
<dbReference type="GO" id="GO:0005794">
    <property type="term" value="C:Golgi apparatus"/>
    <property type="evidence" value="ECO:0000318"/>
    <property type="project" value="GO_Central"/>
</dbReference>
<evidence type="ECO:0000256" key="3">
    <source>
        <dbReference type="ARBA" id="ARBA00022692"/>
    </source>
</evidence>
<evidence type="ECO:0000256" key="5">
    <source>
        <dbReference type="ARBA" id="ARBA00022824"/>
    </source>
</evidence>
<sequence>MRRSYAGRGYLSVRAYSPSARAAPPESWAQASACDLGERRPLASVGRDYASGKLEDDSTNLGVWRMRTLRSAVLRGQEDRRRAVVTAHARCAPGRTASPGSEAPARACAPGEGREMAGVGARGRLVMGWPVLLLLALCAAGARGLYFHIGETEKRCFIEEIPDETMVIGNYRTQMWDKQKEVFLPSTPGLGMHVEVKDPEGKVVLSRQYGSEGRFTFTSHTPGEHQICLHSNSTRMALFAGGRLRVHLDIQVGEHANNYPEIAAKDKLTELQLRARQLLDQVEQIQKEQDYQRYREERFRLTSESTNQRVLWWSIAQTVILILTGIWQMRHLKSFFEAKKLV</sequence>
<comment type="similarity">
    <text evidence="2">Belongs to the EMP24/GP25L family.</text>
</comment>
<dbReference type="VGNC" id="VGNC:24169">
    <property type="gene designation" value="TMED4"/>
</dbReference>
<dbReference type="GO" id="GO:0005789">
    <property type="term" value="C:endoplasmic reticulum membrane"/>
    <property type="evidence" value="ECO:0007669"/>
    <property type="project" value="UniProtKB-SubCell"/>
</dbReference>
<evidence type="ECO:0000256" key="1">
    <source>
        <dbReference type="ARBA" id="ARBA00004115"/>
    </source>
</evidence>
<dbReference type="GO" id="GO:0005793">
    <property type="term" value="C:endoplasmic reticulum-Golgi intermediate compartment"/>
    <property type="evidence" value="ECO:0000318"/>
    <property type="project" value="GO_Central"/>
</dbReference>
<keyword evidence="5" id="KW-0256">Endoplasmic reticulum</keyword>
<dbReference type="GO" id="GO:0007030">
    <property type="term" value="P:Golgi organization"/>
    <property type="evidence" value="ECO:0000318"/>
    <property type="project" value="GO_Central"/>
</dbReference>
<reference evidence="10 11" key="1">
    <citation type="journal article" date="2009" name="Science">
        <title>Genome sequence, comparative analysis, and population genetics of the domestic horse.</title>
        <authorList>
            <consortium name="Broad Institute Genome Sequencing Platform"/>
            <consortium name="Broad Institute Whole Genome Assembly Team"/>
            <person name="Wade C.M."/>
            <person name="Giulotto E."/>
            <person name="Sigurdsson S."/>
            <person name="Zoli M."/>
            <person name="Gnerre S."/>
            <person name="Imsland F."/>
            <person name="Lear T.L."/>
            <person name="Adelson D.L."/>
            <person name="Bailey E."/>
            <person name="Bellone R.R."/>
            <person name="Bloecker H."/>
            <person name="Distl O."/>
            <person name="Edgar R.C."/>
            <person name="Garber M."/>
            <person name="Leeb T."/>
            <person name="Mauceli E."/>
            <person name="MacLeod J.N."/>
            <person name="Penedo M.C.T."/>
            <person name="Raison J.M."/>
            <person name="Sharpe T."/>
            <person name="Vogel J."/>
            <person name="Andersson L."/>
            <person name="Antczak D.F."/>
            <person name="Biagi T."/>
            <person name="Binns M.M."/>
            <person name="Chowdhary B.P."/>
            <person name="Coleman S.J."/>
            <person name="Della Valle G."/>
            <person name="Fryc S."/>
            <person name="Guerin G."/>
            <person name="Hasegawa T."/>
            <person name="Hill E.W."/>
            <person name="Jurka J."/>
            <person name="Kiialainen A."/>
            <person name="Lindgren G."/>
            <person name="Liu J."/>
            <person name="Magnani E."/>
            <person name="Mickelson J.R."/>
            <person name="Murray J."/>
            <person name="Nergadze S.G."/>
            <person name="Onofrio R."/>
            <person name="Pedroni S."/>
            <person name="Piras M.F."/>
            <person name="Raudsepp T."/>
            <person name="Rocchi M."/>
            <person name="Roeed K.H."/>
            <person name="Ryder O.A."/>
            <person name="Searle S."/>
            <person name="Skow L."/>
            <person name="Swinburne J.E."/>
            <person name="Syvaenen A.C."/>
            <person name="Tozaki T."/>
            <person name="Valberg S.J."/>
            <person name="Vaudin M."/>
            <person name="White J.R."/>
            <person name="Zody M.C."/>
            <person name="Lander E.S."/>
            <person name="Lindblad-Toh K."/>
        </authorList>
    </citation>
    <scope>NUCLEOTIDE SEQUENCE [LARGE SCALE GENOMIC DNA]</scope>
    <source>
        <strain evidence="10 11">Thoroughbred</strain>
    </source>
</reference>
<dbReference type="InterPro" id="IPR015720">
    <property type="entry name" value="Emp24-like"/>
</dbReference>
<dbReference type="PANTHER" id="PTHR22811">
    <property type="entry name" value="TRANSMEMBRANE EMP24 DOMAIN-CONTAINING PROTEIN"/>
    <property type="match status" value="1"/>
</dbReference>
<evidence type="ECO:0000256" key="6">
    <source>
        <dbReference type="ARBA" id="ARBA00022989"/>
    </source>
</evidence>
<dbReference type="InParanoid" id="F6YWV8"/>
<keyword evidence="4" id="KW-0732">Signal</keyword>
<dbReference type="Proteomes" id="UP000002281">
    <property type="component" value="Chromosome 4"/>
</dbReference>
<evidence type="ECO:0000256" key="8">
    <source>
        <dbReference type="SAM" id="Phobius"/>
    </source>
</evidence>
<reference evidence="10" key="2">
    <citation type="submission" date="2025-08" db="UniProtKB">
        <authorList>
            <consortium name="Ensembl"/>
        </authorList>
    </citation>
    <scope>IDENTIFICATION</scope>
    <source>
        <strain evidence="10">Thoroughbred</strain>
    </source>
</reference>
<gene>
    <name evidence="10 12" type="primary">TMED4</name>
</gene>
<dbReference type="HOGENOM" id="CLU_066963_2_2_1"/>
<dbReference type="STRING" id="9796.ENSECAP00000014584"/>
<keyword evidence="6 8" id="KW-1133">Transmembrane helix</keyword>
<reference evidence="10" key="3">
    <citation type="submission" date="2025-09" db="UniProtKB">
        <authorList>
            <consortium name="Ensembl"/>
        </authorList>
    </citation>
    <scope>IDENTIFICATION</scope>
    <source>
        <strain evidence="10">Thoroughbred</strain>
    </source>
</reference>
<evidence type="ECO:0000256" key="7">
    <source>
        <dbReference type="ARBA" id="ARBA00023136"/>
    </source>
</evidence>
<protein>
    <submittedName>
        <fullName evidence="10">Transmembrane p24 trafficking protein 4</fullName>
    </submittedName>
</protein>
<evidence type="ECO:0000259" key="9">
    <source>
        <dbReference type="PROSITE" id="PS50866"/>
    </source>
</evidence>
<evidence type="ECO:0000256" key="2">
    <source>
        <dbReference type="ARBA" id="ARBA00007104"/>
    </source>
</evidence>
<feature type="domain" description="GOLD" evidence="9">
    <location>
        <begin position="154"/>
        <end position="252"/>
    </location>
</feature>
<keyword evidence="11" id="KW-1185">Reference proteome</keyword>
<dbReference type="InterPro" id="IPR009038">
    <property type="entry name" value="GOLD_dom"/>
</dbReference>
<dbReference type="GeneTree" id="ENSGT00940000159012"/>
<name>F6YWV8_HORSE</name>
<evidence type="ECO:0000313" key="12">
    <source>
        <dbReference type="VGNC" id="VGNC:24169"/>
    </source>
</evidence>
<dbReference type="Ensembl" id="ENSECAT00000017912.3">
    <property type="protein sequence ID" value="ENSECAP00000014584.2"/>
    <property type="gene ID" value="ENSECAG00000016918.4"/>
</dbReference>
<dbReference type="PaxDb" id="9796-ENSECAP00000014584"/>
<evidence type="ECO:0000313" key="10">
    <source>
        <dbReference type="Ensembl" id="ENSECAP00000014584.2"/>
    </source>
</evidence>
<evidence type="ECO:0000313" key="11">
    <source>
        <dbReference type="Proteomes" id="UP000002281"/>
    </source>
</evidence>
<accession>F6YWV8</accession>
<dbReference type="GO" id="GO:0030134">
    <property type="term" value="C:COPII-coated ER to Golgi transport vesicle"/>
    <property type="evidence" value="ECO:0000318"/>
    <property type="project" value="GO_Central"/>
</dbReference>
<feature type="transmembrane region" description="Helical" evidence="8">
    <location>
        <begin position="125"/>
        <end position="146"/>
    </location>
</feature>
<keyword evidence="7 8" id="KW-0472">Membrane</keyword>
<keyword evidence="3 8" id="KW-0812">Transmembrane</keyword>
<dbReference type="OMA" id="YYICISC"/>
<dbReference type="GO" id="GO:0006886">
    <property type="term" value="P:intracellular protein transport"/>
    <property type="evidence" value="ECO:0000318"/>
    <property type="project" value="GO_Central"/>
</dbReference>
<comment type="subcellular location">
    <subcellularLocation>
        <location evidence="1">Endoplasmic reticulum membrane</location>
        <topology evidence="1">Single-pass type I membrane protein</topology>
    </subcellularLocation>
</comment>